<gene>
    <name evidence="2" type="ORF">I6H43_15455</name>
</gene>
<evidence type="ECO:0000313" key="3">
    <source>
        <dbReference type="Proteomes" id="UP000595481"/>
    </source>
</evidence>
<evidence type="ECO:0000256" key="1">
    <source>
        <dbReference type="SAM" id="SignalP"/>
    </source>
</evidence>
<feature type="chain" id="PRO_5045664672" evidence="1">
    <location>
        <begin position="17"/>
        <end position="120"/>
    </location>
</feature>
<feature type="signal peptide" evidence="1">
    <location>
        <begin position="1"/>
        <end position="16"/>
    </location>
</feature>
<dbReference type="Proteomes" id="UP000595481">
    <property type="component" value="Chromosome"/>
</dbReference>
<reference evidence="2 3" key="1">
    <citation type="submission" date="2020-12" db="EMBL/GenBank/DDBJ databases">
        <title>FDA dAtabase for Regulatory Grade micrObial Sequences (FDA-ARGOS): Supporting development and validation of Infectious Disease Dx tests.</title>
        <authorList>
            <person name="Sproer C."/>
            <person name="Gronow S."/>
            <person name="Severitt S."/>
            <person name="Schroder I."/>
            <person name="Tallon L."/>
            <person name="Sadzewicz L."/>
            <person name="Zhao X."/>
            <person name="Boylan J."/>
            <person name="Ott S."/>
            <person name="Bowen H."/>
            <person name="Vavikolanu K."/>
            <person name="Mehta A."/>
            <person name="Aluvathingal J."/>
            <person name="Nadendla S."/>
            <person name="Lowell S."/>
            <person name="Myers T."/>
            <person name="Yan Y."/>
            <person name="Sichtig H."/>
        </authorList>
    </citation>
    <scope>NUCLEOTIDE SEQUENCE [LARGE SCALE GENOMIC DNA]</scope>
    <source>
        <strain evidence="2 3">FDAARGOS_986</strain>
    </source>
</reference>
<dbReference type="GeneID" id="69552701"/>
<protein>
    <submittedName>
        <fullName evidence="2">Uncharacterized protein</fullName>
    </submittedName>
</protein>
<evidence type="ECO:0000313" key="2">
    <source>
        <dbReference type="EMBL" id="QQB18933.1"/>
    </source>
</evidence>
<accession>A0A7T4A7Z2</accession>
<keyword evidence="3" id="KW-1185">Reference proteome</keyword>
<sequence>MRILFFIIFFSHVAIAGNNLQCYDYLADAVRSSNYDFIYVAAKDVNVIVDSDDGQEVSMQLTYDTDGSGSIGWASYIYSDASLWNTSAYLEDKIKLQYDESIKNKLRKCFDSQSPLSKKG</sequence>
<organism evidence="2 3">
    <name type="scientific">Aeromonas jandaei</name>
    <dbReference type="NCBI Taxonomy" id="650"/>
    <lineage>
        <taxon>Bacteria</taxon>
        <taxon>Pseudomonadati</taxon>
        <taxon>Pseudomonadota</taxon>
        <taxon>Gammaproteobacteria</taxon>
        <taxon>Aeromonadales</taxon>
        <taxon>Aeromonadaceae</taxon>
        <taxon>Aeromonas</taxon>
    </lineage>
</organism>
<dbReference type="EMBL" id="CP066092">
    <property type="protein sequence ID" value="QQB18933.1"/>
    <property type="molecule type" value="Genomic_DNA"/>
</dbReference>
<proteinExistence type="predicted"/>
<keyword evidence="1" id="KW-0732">Signal</keyword>
<name>A0A7T4A7Z2_AERJA</name>
<dbReference type="RefSeq" id="WP_156128651.1">
    <property type="nucleotide sequence ID" value="NZ_CAWMFX010000008.1"/>
</dbReference>